<accession>A0AAE4LRU9</accession>
<reference evidence="3" key="1">
    <citation type="submission" date="2023-10" db="EMBL/GenBank/DDBJ databases">
        <title>Genome of Potential pathogenic bacteria in Crohn's disease.</title>
        <authorList>
            <person name="Rodriguez-Palacios A."/>
        </authorList>
    </citation>
    <scope>NUCLEOTIDE SEQUENCE</scope>
    <source>
        <strain evidence="3">CavFT-hAR62</strain>
    </source>
</reference>
<evidence type="ECO:0000313" key="2">
    <source>
        <dbReference type="EMBL" id="MDU0269221.1"/>
    </source>
</evidence>
<dbReference type="EMBL" id="JAWDEV010000007">
    <property type="protein sequence ID" value="MDU0269727.1"/>
    <property type="molecule type" value="Genomic_DNA"/>
</dbReference>
<evidence type="ECO:0000313" key="5">
    <source>
        <dbReference type="Proteomes" id="UP001181086"/>
    </source>
</evidence>
<feature type="compositionally biased region" description="Basic and acidic residues" evidence="1">
    <location>
        <begin position="527"/>
        <end position="548"/>
    </location>
</feature>
<evidence type="ECO:0000313" key="4">
    <source>
        <dbReference type="EMBL" id="MDU0271672.1"/>
    </source>
</evidence>
<dbReference type="AlphaFoldDB" id="A0AAE4LRU9"/>
<sequence length="678" mass="77455">MNEDKYKIIMSLSHHRISFEYWLRDGEDKLQLMPGGNWPSPLAFYCSQSGIVIGEEAARAAQTGTPNAFDNYFDRLSEGETYQFGNQCKPIGNLLLDAAETVFREFYRSILFNRYGSLTENRANMPLSIVCEADIESNERAYITSLFKDSGYVRVRVIDYDTYIARFINESLSKDYNCEKVLVAWTEGIDLRLTLFNLNADSVNNHIVLRGLGIDPRLEYVKNLIWNDIIGQNPWLSRDLEDSILTKVAADFINSTAPMVSEWLTLSSGGKYKYSLNRTSVDFIQTDESQSLKAGLDSFLRNADIVDRSNILLLLRGVAAGNAYFEQNLGHGFLKIVRSNDILRNKTMSLLIAEDVPPLEVKIHDADIRTPATESLDLEKSAPKSVILDSSMPDLSKEVRRKWRQIKAEASGKASNGKKDEAKSILQTFYAEIKSTLGVEDILNDINAQIENLTPHINIEAKQLDRKWREIKAKSKAKVRTQNYKEARAILTEFRDLCSNVYGAQELTAKINEELDAIPIEKPSLGERENDSVEYPKSHCISRSKENVTSRNPLVSERASSSSDKQSYKQTEKTQKQQKQEETDKGRELIAQNKLKEARDRYRTNGNSLKARLLSEIIRSQKGVELRKLSLEEYKKNKNTEQIKRIIKELEEYLDLCTRLGIPAEEYRTLLLEYRKIK</sequence>
<protein>
    <submittedName>
        <fullName evidence="3">Uncharacterized protein</fullName>
    </submittedName>
</protein>
<gene>
    <name evidence="2" type="ORF">RVH45_04765</name>
    <name evidence="3" type="ORF">RVH45_07395</name>
    <name evidence="4" type="ORF">RVH45_17600</name>
</gene>
<dbReference type="Proteomes" id="UP001181086">
    <property type="component" value="Unassembled WGS sequence"/>
</dbReference>
<dbReference type="EMBL" id="JAWDEV010000011">
    <property type="protein sequence ID" value="MDU0271672.1"/>
    <property type="molecule type" value="Genomic_DNA"/>
</dbReference>
<feature type="compositionally biased region" description="Basic and acidic residues" evidence="1">
    <location>
        <begin position="566"/>
        <end position="588"/>
    </location>
</feature>
<evidence type="ECO:0000313" key="3">
    <source>
        <dbReference type="EMBL" id="MDU0269727.1"/>
    </source>
</evidence>
<feature type="compositionally biased region" description="Polar residues" evidence="1">
    <location>
        <begin position="549"/>
        <end position="564"/>
    </location>
</feature>
<organism evidence="3 5">
    <name type="scientific">Phocaeicola dorei</name>
    <dbReference type="NCBI Taxonomy" id="357276"/>
    <lineage>
        <taxon>Bacteria</taxon>
        <taxon>Pseudomonadati</taxon>
        <taxon>Bacteroidota</taxon>
        <taxon>Bacteroidia</taxon>
        <taxon>Bacteroidales</taxon>
        <taxon>Bacteroidaceae</taxon>
        <taxon>Phocaeicola</taxon>
    </lineage>
</organism>
<feature type="region of interest" description="Disordered" evidence="1">
    <location>
        <begin position="527"/>
        <end position="588"/>
    </location>
</feature>
<comment type="caution">
    <text evidence="3">The sequence shown here is derived from an EMBL/GenBank/DDBJ whole genome shotgun (WGS) entry which is preliminary data.</text>
</comment>
<proteinExistence type="predicted"/>
<name>A0AAE4LRU9_9BACT</name>
<dbReference type="RefSeq" id="WP_054350292.1">
    <property type="nucleotide sequence ID" value="NZ_BAABZF010000001.1"/>
</dbReference>
<dbReference type="EMBL" id="JAWDEV010000001">
    <property type="protein sequence ID" value="MDU0269221.1"/>
    <property type="molecule type" value="Genomic_DNA"/>
</dbReference>
<evidence type="ECO:0000256" key="1">
    <source>
        <dbReference type="SAM" id="MobiDB-lite"/>
    </source>
</evidence>